<comment type="caution">
    <text evidence="3">The sequence shown here is derived from an EMBL/GenBank/DDBJ whole genome shotgun (WGS) entry which is preliminary data.</text>
</comment>
<feature type="region of interest" description="Disordered" evidence="1">
    <location>
        <begin position="116"/>
        <end position="135"/>
    </location>
</feature>
<dbReference type="Gene3D" id="3.10.490.10">
    <property type="entry name" value="Gamma-glutamyl cyclotransferase-like"/>
    <property type="match status" value="1"/>
</dbReference>
<feature type="compositionally biased region" description="Polar residues" evidence="1">
    <location>
        <begin position="381"/>
        <end position="404"/>
    </location>
</feature>
<feature type="region of interest" description="Disordered" evidence="1">
    <location>
        <begin position="436"/>
        <end position="469"/>
    </location>
</feature>
<keyword evidence="4" id="KW-1185">Reference proteome</keyword>
<feature type="compositionally biased region" description="Acidic residues" evidence="1">
    <location>
        <begin position="1294"/>
        <end position="1303"/>
    </location>
</feature>
<evidence type="ECO:0000313" key="4">
    <source>
        <dbReference type="Proteomes" id="UP001497497"/>
    </source>
</evidence>
<sequence>MEPPESNVELTSSSDPHKFVLGSERLEQGGTSCLHNGSEQNRIDLNQDGDKDTDIQVDNASDAASVCSELSIGSWKSAPATQRSKTSAGSSIIRSISSRARPIKEHELPGSTFLSIDLKPGAMRNPESAKKDRSFVRSSCESVSARAKTGLASNRSNLSDGQTLAKVAPLRLHSASSYTSPVQHPAKPNSKVKMPFKHSTNKPAKTHVSVQPGQDIIERTALATHVVGKILRDQRPPKVHHVQGRLLKARLKPLEPVKMTTPTIQQCRGIVAETRAYTASSSRTYQRWKAIISGAQAGRDLNQDRMSVTESVHRTSEASSPEPTLDLSQDTDDELLAVGDDTKENQSGVPEGVPKFGQGHKDHCESGLNEEVDAEERESTKYNNTPSHKYNNISSTKHNNTPSQREVRAESMDTMGTTTHVQGGLERHQLDSNLAGNSRQHSTFITEDSPGPSNLRSKTALDDVRPMTAVDNLRPKAAVDDIRPKTAVDDIRPKSVRFADDNTRQKSVNPAGQTKTEDLRQKSSNGKSSCRPPSSNNDKFGDSDHEGDDGFPETRANSGPALNKMLSNKSSGRLDSSSRATSGTDGKQCPSISGSVVPNDGASSKDRNCESVLSECENQSTINKVVPHPVSALHPKSAPGPVSASRPVSASHPKSAPRPMSASVIYESKGSCSSRGESQAGFIDVKAKLDARFASYRKKHEKIKHVRVDSGQARNDKLSASECEGNSGLNDHDKPAKEVTSSLMERSPGADYSQHTRVVHRPPKSNSQRDRAYRTLRKSMKPAQDRPDSSTVHSDTEVGHRKPRLKSASRDLRPVSAECFTERSQIESKHGLTQRLRPRSASCEILRGQSSSRLPGNTNVIKEDETKRRKFRPRSPTKVQFMDPKEVNKKRKARIRKFSGKPRKSVNRHVVPEDDGVFDADKMWEELPSDHSDDGLDTDDPFLSKFDQLETEFEMAKAELQGEKMKCLLSLLELDTIKETEKPIPETSASREDDETKMHPIDVVVLPREFEEPRSHDENGSSEAAGNSDLLNIPSMAKQQRKALLLDTTISSNLYRKTNRYVPVKNKVNRPSSGYRVSAKLMMAGNDASQGKDLDKGGKGEMAATQAAVQEMDEDCDHNKEIKGTILYLPASKRINKSAREVFSGSEELTKPEDVKKQLEKDYPHLVDFQKKQYWLSLQREQRDEERNVWDRRRSDAESVQNTERYQDLVLAYRQHCMESSDDEVADEGITDWKTKSQTVHCPRYHRRHSKPIKTDTATKGSHVTWNDETNKKSRPWSGTTNDSGLESDSPSNLEEEESDQIDPLDKPASGEPALSLADLRPAARAEPCTSTNNGTRAVKEGQPNTHSEQNDLKLKITMNDDCEIDQESMPLEVVAFPKKMSKPRFAAKKEEDMSVLCKLPPLCFQLNARPPVGQLFYFAYDQNMSPDRICTYLACDQCPQRFWGLLFGFDLVFNKKGSDQKDVGGFPNLEYNPGSSVEGCVYQLTAVQLERLDTFMGYPQLYEHVVLPVWMSNCPSPDDLGVAQYCIPAVTYIAQNSVTWTEPVDANEYALSQCLKAADLVTPKYRDHLASFTTTNSTCPPMVDVA</sequence>
<protein>
    <recommendedName>
        <fullName evidence="2">Gamma-glutamylcyclotransferase AIG2-like domain-containing protein</fullName>
    </recommendedName>
</protein>
<feature type="region of interest" description="Disordered" evidence="1">
    <location>
        <begin position="76"/>
        <end position="95"/>
    </location>
</feature>
<feature type="compositionally biased region" description="Basic residues" evidence="1">
    <location>
        <begin position="1243"/>
        <end position="1252"/>
    </location>
</feature>
<feature type="region of interest" description="Disordered" evidence="1">
    <location>
        <begin position="177"/>
        <end position="209"/>
    </location>
</feature>
<dbReference type="SUPFAM" id="SSF110857">
    <property type="entry name" value="Gamma-glutamyl cyclotransferase-like"/>
    <property type="match status" value="1"/>
</dbReference>
<gene>
    <name evidence="3" type="ORF">GSLYS_00008266001</name>
</gene>
<feature type="compositionally biased region" description="Basic and acidic residues" evidence="1">
    <location>
        <begin position="783"/>
        <end position="800"/>
    </location>
</feature>
<evidence type="ECO:0000313" key="3">
    <source>
        <dbReference type="EMBL" id="CAL1534306.1"/>
    </source>
</evidence>
<feature type="compositionally biased region" description="Polar residues" evidence="1">
    <location>
        <begin position="522"/>
        <end position="538"/>
    </location>
</feature>
<dbReference type="Proteomes" id="UP001497497">
    <property type="component" value="Unassembled WGS sequence"/>
</dbReference>
<dbReference type="EMBL" id="CAXITT010000167">
    <property type="protein sequence ID" value="CAL1534306.1"/>
    <property type="molecule type" value="Genomic_DNA"/>
</dbReference>
<feature type="compositionally biased region" description="Polar residues" evidence="1">
    <location>
        <begin position="317"/>
        <end position="328"/>
    </location>
</feature>
<feature type="compositionally biased region" description="Polar residues" evidence="1">
    <location>
        <begin position="505"/>
        <end position="514"/>
    </location>
</feature>
<feature type="region of interest" description="Disordered" evidence="1">
    <location>
        <begin position="25"/>
        <end position="55"/>
    </location>
</feature>
<dbReference type="CDD" id="cd06661">
    <property type="entry name" value="GGCT_like"/>
    <property type="match status" value="1"/>
</dbReference>
<organism evidence="3 4">
    <name type="scientific">Lymnaea stagnalis</name>
    <name type="common">Great pond snail</name>
    <name type="synonym">Helix stagnalis</name>
    <dbReference type="NCBI Taxonomy" id="6523"/>
    <lineage>
        <taxon>Eukaryota</taxon>
        <taxon>Metazoa</taxon>
        <taxon>Spiralia</taxon>
        <taxon>Lophotrochozoa</taxon>
        <taxon>Mollusca</taxon>
        <taxon>Gastropoda</taxon>
        <taxon>Heterobranchia</taxon>
        <taxon>Euthyneura</taxon>
        <taxon>Panpulmonata</taxon>
        <taxon>Hygrophila</taxon>
        <taxon>Lymnaeoidea</taxon>
        <taxon>Lymnaeidae</taxon>
        <taxon>Lymnaea</taxon>
    </lineage>
</organism>
<reference evidence="3 4" key="1">
    <citation type="submission" date="2024-04" db="EMBL/GenBank/DDBJ databases">
        <authorList>
            <consortium name="Genoscope - CEA"/>
            <person name="William W."/>
        </authorList>
    </citation>
    <scope>NUCLEOTIDE SEQUENCE [LARGE SCALE GENOMIC DNA]</scope>
</reference>
<dbReference type="Pfam" id="PF06094">
    <property type="entry name" value="GGACT"/>
    <property type="match status" value="1"/>
</dbReference>
<dbReference type="InterPro" id="IPR036568">
    <property type="entry name" value="GGCT-like_sf"/>
</dbReference>
<dbReference type="InterPro" id="IPR013024">
    <property type="entry name" value="GGCT-like"/>
</dbReference>
<dbReference type="InterPro" id="IPR009288">
    <property type="entry name" value="AIG2-like_dom"/>
</dbReference>
<feature type="region of interest" description="Disordered" evidence="1">
    <location>
        <begin position="1239"/>
        <end position="1351"/>
    </location>
</feature>
<feature type="compositionally biased region" description="Basic and acidic residues" evidence="1">
    <location>
        <begin position="484"/>
        <end position="504"/>
    </location>
</feature>
<proteinExistence type="predicted"/>
<feature type="domain" description="Gamma-glutamylcyclotransferase AIG2-like" evidence="2">
    <location>
        <begin position="1418"/>
        <end position="1536"/>
    </location>
</feature>
<feature type="compositionally biased region" description="Polar residues" evidence="1">
    <location>
        <begin position="1277"/>
        <end position="1293"/>
    </location>
</feature>
<feature type="compositionally biased region" description="Polar residues" evidence="1">
    <location>
        <begin position="29"/>
        <end position="44"/>
    </location>
</feature>
<feature type="region of interest" description="Disordered" evidence="1">
    <location>
        <begin position="705"/>
        <end position="811"/>
    </location>
</feature>
<accession>A0AAV2HQ58</accession>
<evidence type="ECO:0000259" key="2">
    <source>
        <dbReference type="Pfam" id="PF06094"/>
    </source>
</evidence>
<evidence type="ECO:0000256" key="1">
    <source>
        <dbReference type="SAM" id="MobiDB-lite"/>
    </source>
</evidence>
<feature type="region of interest" description="Disordered" evidence="1">
    <location>
        <begin position="484"/>
        <end position="662"/>
    </location>
</feature>
<feature type="compositionally biased region" description="Polar residues" evidence="1">
    <location>
        <begin position="565"/>
        <end position="596"/>
    </location>
</feature>
<feature type="region of interest" description="Disordered" evidence="1">
    <location>
        <begin position="301"/>
        <end position="410"/>
    </location>
</feature>
<feature type="compositionally biased region" description="Polar residues" evidence="1">
    <location>
        <begin position="436"/>
        <end position="457"/>
    </location>
</feature>
<name>A0AAV2HQ58_LYMST</name>
<feature type="compositionally biased region" description="Polar residues" evidence="1">
    <location>
        <begin position="1256"/>
        <end position="1268"/>
    </location>
</feature>